<dbReference type="HOGENOM" id="CLU_2708821_0_0_1"/>
<evidence type="ECO:0000313" key="2">
    <source>
        <dbReference type="Proteomes" id="UP000026961"/>
    </source>
</evidence>
<name>A0A0E0A4U2_9ORYZ</name>
<proteinExistence type="predicted"/>
<protein>
    <submittedName>
        <fullName evidence="1">Uncharacterized protein</fullName>
    </submittedName>
</protein>
<sequence>MVVVWGSEKNSPNPCWVHAGVHGNECVEQVFMVFDLARATTLGSFYNEDDGLLFDLIYACPTVVMSTSHPRGQ</sequence>
<reference evidence="1" key="1">
    <citation type="submission" date="2015-04" db="UniProtKB">
        <authorList>
            <consortium name="EnsemblPlants"/>
        </authorList>
    </citation>
    <scope>IDENTIFICATION</scope>
</reference>
<keyword evidence="2" id="KW-1185">Reference proteome</keyword>
<accession>A0A0E0A4U2</accession>
<reference evidence="1" key="2">
    <citation type="submission" date="2018-05" db="EMBL/GenBank/DDBJ databases">
        <title>OgluRS3 (Oryza glumaepatula Reference Sequence Version 3).</title>
        <authorList>
            <person name="Zhang J."/>
            <person name="Kudrna D."/>
            <person name="Lee S."/>
            <person name="Talag J."/>
            <person name="Welchert J."/>
            <person name="Wing R.A."/>
        </authorList>
    </citation>
    <scope>NUCLEOTIDE SEQUENCE [LARGE SCALE GENOMIC DNA]</scope>
</reference>
<dbReference type="AlphaFoldDB" id="A0A0E0A4U2"/>
<organism evidence="1">
    <name type="scientific">Oryza glumipatula</name>
    <dbReference type="NCBI Taxonomy" id="40148"/>
    <lineage>
        <taxon>Eukaryota</taxon>
        <taxon>Viridiplantae</taxon>
        <taxon>Streptophyta</taxon>
        <taxon>Embryophyta</taxon>
        <taxon>Tracheophyta</taxon>
        <taxon>Spermatophyta</taxon>
        <taxon>Magnoliopsida</taxon>
        <taxon>Liliopsida</taxon>
        <taxon>Poales</taxon>
        <taxon>Poaceae</taxon>
        <taxon>BOP clade</taxon>
        <taxon>Oryzoideae</taxon>
        <taxon>Oryzeae</taxon>
        <taxon>Oryzinae</taxon>
        <taxon>Oryza</taxon>
    </lineage>
</organism>
<dbReference type="Gramene" id="OGLUM06G02750.1">
    <property type="protein sequence ID" value="OGLUM06G02750.1"/>
    <property type="gene ID" value="OGLUM06G02750"/>
</dbReference>
<dbReference type="Proteomes" id="UP000026961">
    <property type="component" value="Chromosome 6"/>
</dbReference>
<evidence type="ECO:0000313" key="1">
    <source>
        <dbReference type="EnsemblPlants" id="OGLUM06G02750.1"/>
    </source>
</evidence>
<dbReference type="EnsemblPlants" id="OGLUM06G02750.1">
    <property type="protein sequence ID" value="OGLUM06G02750.1"/>
    <property type="gene ID" value="OGLUM06G02750"/>
</dbReference>